<accession>A0A9W8AVE9</accession>
<keyword evidence="8" id="KW-1185">Reference proteome</keyword>
<dbReference type="Proteomes" id="UP001150925">
    <property type="component" value="Unassembled WGS sequence"/>
</dbReference>
<keyword evidence="4" id="KW-0804">Transcription</keyword>
<organism evidence="7 8">
    <name type="scientific">Dispira parvispora</name>
    <dbReference type="NCBI Taxonomy" id="1520584"/>
    <lineage>
        <taxon>Eukaryota</taxon>
        <taxon>Fungi</taxon>
        <taxon>Fungi incertae sedis</taxon>
        <taxon>Zoopagomycota</taxon>
        <taxon>Kickxellomycotina</taxon>
        <taxon>Dimargaritomycetes</taxon>
        <taxon>Dimargaritales</taxon>
        <taxon>Dimargaritaceae</taxon>
        <taxon>Dispira</taxon>
    </lineage>
</organism>
<dbReference type="GO" id="GO:0008270">
    <property type="term" value="F:zinc ion binding"/>
    <property type="evidence" value="ECO:0007669"/>
    <property type="project" value="InterPro"/>
</dbReference>
<dbReference type="AlphaFoldDB" id="A0A9W8AVE9"/>
<dbReference type="CDD" id="cd00067">
    <property type="entry name" value="GAL4"/>
    <property type="match status" value="1"/>
</dbReference>
<evidence type="ECO:0000313" key="8">
    <source>
        <dbReference type="Proteomes" id="UP001150925"/>
    </source>
</evidence>
<gene>
    <name evidence="7" type="ORF">IWQ62_002770</name>
</gene>
<evidence type="ECO:0000256" key="3">
    <source>
        <dbReference type="ARBA" id="ARBA00023015"/>
    </source>
</evidence>
<dbReference type="Gene3D" id="4.10.240.10">
    <property type="entry name" value="Zn(2)-C6 fungal-type DNA-binding domain"/>
    <property type="match status" value="1"/>
</dbReference>
<protein>
    <recommendedName>
        <fullName evidence="6">Zn(2)-C6 fungal-type domain-containing protein</fullName>
    </recommendedName>
</protein>
<evidence type="ECO:0000313" key="7">
    <source>
        <dbReference type="EMBL" id="KAJ1965010.1"/>
    </source>
</evidence>
<feature type="domain" description="Zn(2)-C6 fungal-type" evidence="6">
    <location>
        <begin position="28"/>
        <end position="58"/>
    </location>
</feature>
<name>A0A9W8AVE9_9FUNG</name>
<dbReference type="PROSITE" id="PS50048">
    <property type="entry name" value="ZN2_CY6_FUNGAL_2"/>
    <property type="match status" value="1"/>
</dbReference>
<evidence type="ECO:0000256" key="5">
    <source>
        <dbReference type="ARBA" id="ARBA00023242"/>
    </source>
</evidence>
<evidence type="ECO:0000256" key="2">
    <source>
        <dbReference type="ARBA" id="ARBA00022723"/>
    </source>
</evidence>
<dbReference type="EMBL" id="JANBPY010000639">
    <property type="protein sequence ID" value="KAJ1965010.1"/>
    <property type="molecule type" value="Genomic_DNA"/>
</dbReference>
<dbReference type="GO" id="GO:0005634">
    <property type="term" value="C:nucleus"/>
    <property type="evidence" value="ECO:0007669"/>
    <property type="project" value="UniProtKB-SubCell"/>
</dbReference>
<dbReference type="CDD" id="cd12148">
    <property type="entry name" value="fungal_TF_MHR"/>
    <property type="match status" value="1"/>
</dbReference>
<dbReference type="SMART" id="SM00066">
    <property type="entry name" value="GAL4"/>
    <property type="match status" value="1"/>
</dbReference>
<evidence type="ECO:0000256" key="4">
    <source>
        <dbReference type="ARBA" id="ARBA00023163"/>
    </source>
</evidence>
<sequence>MESVQQRKLPIARLAQPEAVTVRRASQACQHCRAHKLKCDKRLPTCTTCLQYDTSCKYVLTESKRRRLQTRQGSQTQPSRKAHVQPLLASAVHSRLSSSPSSSSSDAQAPKFWSVESVADSLTLGENECSVEQTTTSEVYGQDTTTTDTTATSFFPTLLEVESLYQVGKTSAMLLNIPELSASVVPQVPELPSMSPKNMTLEAMTPPGDALSSPLSSVISNPTQPVSYTEGLDQLSRALRDNLTLNDWSASDGRPTTTLDADAHRAMNCLLADSPEDDMLNGTKADLEPIISRMNDPQRRARFAHWFENTMGVDLPACILRVKNAQVTRVREQLLDRLRNQPYILTLEDYRNGGHVIFIPESLPSLRCLVLPTDLLFHSHVVHSLLYLANHALFHDWGNIHHQRIMNRVAQGRLSPMTFLPLAAIFGPLASHAALKNLLPSAVGRRYLQSFVSLMPNAISDDSPNVIQDLLLAATCAFSQNYPTMANHMTNMAVQACYRHRLHLLDHPQFAQVVRRDMPWLSNLSTTPCQYPAESSDPVLKQHFRNIFWMTVIMDSFLALVNEQLPRIHPEEISIREPLSKQRAKEITCPIATNPLSPYNTDMDYPTIPIIIWDYNPLVRIDFSLSQRVHQVSQTRPLYTRDRLRWETEWHRVESQLDQWHREYTTRSFQTNVSSLSPEDFLHHIKDLNQQYFNYATYYMLVVYLHYHGPLLTWPFSANDSDTLQDVDMVTIGPLLAQGERSWERCWEATVAMENLMKRVFPFITYFQNTFTMSAFYTAAVICCHTLAITSKDDPDPQKQERWHFADQFTDDLTEYFTRYSQFWPINHRLATIVHNLKLLALGSTFVPEV</sequence>
<evidence type="ECO:0000256" key="1">
    <source>
        <dbReference type="ARBA" id="ARBA00004123"/>
    </source>
</evidence>
<dbReference type="PROSITE" id="PS00463">
    <property type="entry name" value="ZN2_CY6_FUNGAL_1"/>
    <property type="match status" value="1"/>
</dbReference>
<keyword evidence="2" id="KW-0479">Metal-binding</keyword>
<dbReference type="InterPro" id="IPR050815">
    <property type="entry name" value="TF_fung"/>
</dbReference>
<dbReference type="Pfam" id="PF00172">
    <property type="entry name" value="Zn_clus"/>
    <property type="match status" value="1"/>
</dbReference>
<dbReference type="SUPFAM" id="SSF57701">
    <property type="entry name" value="Zn2/Cys6 DNA-binding domain"/>
    <property type="match status" value="1"/>
</dbReference>
<keyword evidence="3" id="KW-0805">Transcription regulation</keyword>
<comment type="subcellular location">
    <subcellularLocation>
        <location evidence="1">Nucleus</location>
    </subcellularLocation>
</comment>
<dbReference type="GO" id="GO:0000981">
    <property type="term" value="F:DNA-binding transcription factor activity, RNA polymerase II-specific"/>
    <property type="evidence" value="ECO:0007669"/>
    <property type="project" value="InterPro"/>
</dbReference>
<dbReference type="PANTHER" id="PTHR47338:SF5">
    <property type="entry name" value="ZN(II)2CYS6 TRANSCRIPTION FACTOR (EUROFUNG)"/>
    <property type="match status" value="1"/>
</dbReference>
<dbReference type="PANTHER" id="PTHR47338">
    <property type="entry name" value="ZN(II)2CYS6 TRANSCRIPTION FACTOR (EUROFUNG)-RELATED"/>
    <property type="match status" value="1"/>
</dbReference>
<dbReference type="InterPro" id="IPR001138">
    <property type="entry name" value="Zn2Cys6_DnaBD"/>
</dbReference>
<evidence type="ECO:0000259" key="6">
    <source>
        <dbReference type="PROSITE" id="PS50048"/>
    </source>
</evidence>
<reference evidence="7" key="1">
    <citation type="submission" date="2022-07" db="EMBL/GenBank/DDBJ databases">
        <title>Phylogenomic reconstructions and comparative analyses of Kickxellomycotina fungi.</title>
        <authorList>
            <person name="Reynolds N.K."/>
            <person name="Stajich J.E."/>
            <person name="Barry K."/>
            <person name="Grigoriev I.V."/>
            <person name="Crous P."/>
            <person name="Smith M.E."/>
        </authorList>
    </citation>
    <scope>NUCLEOTIDE SEQUENCE</scope>
    <source>
        <strain evidence="7">RSA 1196</strain>
    </source>
</reference>
<proteinExistence type="predicted"/>
<comment type="caution">
    <text evidence="7">The sequence shown here is derived from an EMBL/GenBank/DDBJ whole genome shotgun (WGS) entry which is preliminary data.</text>
</comment>
<dbReference type="InterPro" id="IPR036864">
    <property type="entry name" value="Zn2-C6_fun-type_DNA-bd_sf"/>
</dbReference>
<keyword evidence="5" id="KW-0539">Nucleus</keyword>
<dbReference type="OrthoDB" id="39175at2759"/>